<dbReference type="SUPFAM" id="SSF101478">
    <property type="entry name" value="ADP-ribosylglycohydrolase"/>
    <property type="match status" value="1"/>
</dbReference>
<dbReference type="Proteomes" id="UP001238163">
    <property type="component" value="Unassembled WGS sequence"/>
</dbReference>
<dbReference type="RefSeq" id="WP_307260021.1">
    <property type="nucleotide sequence ID" value="NZ_JAUSVL010000001.1"/>
</dbReference>
<comment type="cofactor">
    <cofactor evidence="1">
        <name>Mg(2+)</name>
        <dbReference type="ChEBI" id="CHEBI:18420"/>
    </cofactor>
    <text evidence="1">Binds 2 magnesium ions per subunit.</text>
</comment>
<keyword evidence="1" id="KW-0460">Magnesium</keyword>
<evidence type="ECO:0000256" key="1">
    <source>
        <dbReference type="PIRSR" id="PIRSR605502-1"/>
    </source>
</evidence>
<gene>
    <name evidence="2" type="ORF">J3R75_000795</name>
</gene>
<dbReference type="Pfam" id="PF03747">
    <property type="entry name" value="ADP_ribosyl_GH"/>
    <property type="match status" value="1"/>
</dbReference>
<proteinExistence type="predicted"/>
<sequence length="515" mass="57089">MFDQNRPSTQNLNRAEYLDKVLGCWTGKNIGGTLGTPMEGKRDIFNVTFYTQDQKGVPAPNDDLDLQLVWLQAVEEHGAEHITERLLGEYWMGHIIGPWNEYGVGKVNISNGLVPPLSGAVNNDQWKNSNGAWIRSEVWACMFPGSPDEAASYAWMDACVDHADDGIYAELFTASVEAAAFVESDIRKLIEIGLTKIPADCRVARSVKLACSEYDAKHDFVDARNAIVKENEDLGWFQAPANIGFTILGLLYGEGDFGKTVCAAVNCGDDTDCTGATAGAILGIIKGRSGIPKEWIEPIGETIKTVAINPFKLDVPKTLQELTDRVARVAFETWVRNPTLIPISDAPTAIDDAYRAKLLSSGAVAKRLWQRSSMILRYPLPYGCFNIQYVDGPIAKPGEPLRIKLWLNRLVLDDKSVHCRWELPEGWTAEPGCEVAMLAHHGNEVVKEVILIPGEFGGAYEYVLLEITLAGRFNPEYITVPFQLTGCVQNDHRQNTQDHWDARNRLSARRASRPL</sequence>
<comment type="caution">
    <text evidence="2">The sequence shown here is derived from an EMBL/GenBank/DDBJ whole genome shotgun (WGS) entry which is preliminary data.</text>
</comment>
<feature type="binding site" evidence="1">
    <location>
        <position position="270"/>
    </location>
    <ligand>
        <name>Mg(2+)</name>
        <dbReference type="ChEBI" id="CHEBI:18420"/>
        <label>1</label>
    </ligand>
</feature>
<feature type="binding site" evidence="1">
    <location>
        <position position="272"/>
    </location>
    <ligand>
        <name>Mg(2+)</name>
        <dbReference type="ChEBI" id="CHEBI:18420"/>
        <label>1</label>
    </ligand>
</feature>
<reference evidence="2" key="1">
    <citation type="submission" date="2023-07" db="EMBL/GenBank/DDBJ databases">
        <title>Genomic Encyclopedia of Type Strains, Phase IV (KMG-IV): sequencing the most valuable type-strain genomes for metagenomic binning, comparative biology and taxonomic classification.</title>
        <authorList>
            <person name="Goeker M."/>
        </authorList>
    </citation>
    <scope>NUCLEOTIDE SEQUENCE</scope>
    <source>
        <strain evidence="2">DSM 24202</strain>
    </source>
</reference>
<name>A0AAE4AN91_9BACT</name>
<dbReference type="InterPro" id="IPR005502">
    <property type="entry name" value="Ribosyl_crysJ1"/>
</dbReference>
<dbReference type="AlphaFoldDB" id="A0AAE4AN91"/>
<dbReference type="InterPro" id="IPR036705">
    <property type="entry name" value="Ribosyl_crysJ1_sf"/>
</dbReference>
<protein>
    <submittedName>
        <fullName evidence="2">ADP-ribosylglycohydrolase</fullName>
    </submittedName>
</protein>
<evidence type="ECO:0000313" key="3">
    <source>
        <dbReference type="Proteomes" id="UP001238163"/>
    </source>
</evidence>
<dbReference type="EMBL" id="JAUSVL010000001">
    <property type="protein sequence ID" value="MDQ0288688.1"/>
    <property type="molecule type" value="Genomic_DNA"/>
</dbReference>
<dbReference type="Gene3D" id="1.10.4080.10">
    <property type="entry name" value="ADP-ribosylation/Crystallin J1"/>
    <property type="match status" value="1"/>
</dbReference>
<evidence type="ECO:0000313" key="2">
    <source>
        <dbReference type="EMBL" id="MDQ0288688.1"/>
    </source>
</evidence>
<accession>A0AAE4AN91</accession>
<keyword evidence="3" id="KW-1185">Reference proteome</keyword>
<dbReference type="GO" id="GO:0046872">
    <property type="term" value="F:metal ion binding"/>
    <property type="evidence" value="ECO:0007669"/>
    <property type="project" value="UniProtKB-KW"/>
</dbReference>
<keyword evidence="1" id="KW-0479">Metal-binding</keyword>
<organism evidence="2 3">
    <name type="scientific">Oligosphaera ethanolica</name>
    <dbReference type="NCBI Taxonomy" id="760260"/>
    <lineage>
        <taxon>Bacteria</taxon>
        <taxon>Pseudomonadati</taxon>
        <taxon>Lentisphaerota</taxon>
        <taxon>Oligosphaeria</taxon>
        <taxon>Oligosphaerales</taxon>
        <taxon>Oligosphaeraceae</taxon>
        <taxon>Oligosphaera</taxon>
    </lineage>
</organism>